<comment type="cofactor">
    <cofactor evidence="1">
        <name>Zn(2+)</name>
        <dbReference type="ChEBI" id="CHEBI:29105"/>
    </cofactor>
</comment>
<dbReference type="PANTHER" id="PTHR42994">
    <property type="entry name" value="PEPTIDASE T"/>
    <property type="match status" value="1"/>
</dbReference>
<dbReference type="PANTHER" id="PTHR42994:SF2">
    <property type="entry name" value="PEPTIDASE"/>
    <property type="match status" value="1"/>
</dbReference>
<sequence>MDENRMLQNLLSLCRIGSISASEAEKQMPALLKQLLLKIPYFQRHPNQIMIHHIREEETKCGYVFALMKASKQTKRTIVLLSHFDVVGIDEYGIGAPYAFDPIAYTDFLKQGNLHLDEESQNDLDSGHYLFGRGICDMKWGIAADIELLHAYSEKRDANLLFVSVPDEERNSEGMLDAIKKMEVLAKQEDLSLDFCMVGEPDISFEQSLESRRLFIGAAGKVMPFFYCVGKETHVGDPYGGLNPNLLSAKIVEYLEHAPAFIDQANGYFTPAPTCLKQSDCKTSYSVQTPYDSYAYFNLMTLSKSIDTIKEQLLACARQAFEEVLRMRDARILQAEQLLNRALPHASVSVNVMSYEELYASCVEQHGSAFQKHMETFIEGLEEADMREMTLAVIKETHRYAPDRSAKIILAFAPPYYPHSGFLEADAPLRKICERFVKKAQKQGERYELNACFNGLTDMCYLGLRDAGAALSLAANFPLWGKHYEVPLEVMRKLQIPFVNFGPDGKDPHKYSERIELNYSLKQAPRLRKMLVDEMMRD</sequence>
<dbReference type="EMBL" id="JANGCH010000002">
    <property type="protein sequence ID" value="MCQ5121001.1"/>
    <property type="molecule type" value="Genomic_DNA"/>
</dbReference>
<organism evidence="2 3">
    <name type="scientific">Massilicoli timonensis</name>
    <dbReference type="NCBI Taxonomy" id="2015901"/>
    <lineage>
        <taxon>Bacteria</taxon>
        <taxon>Bacillati</taxon>
        <taxon>Bacillota</taxon>
        <taxon>Erysipelotrichia</taxon>
        <taxon>Erysipelotrichales</taxon>
        <taxon>Erysipelotrichaceae</taxon>
        <taxon>Massilicoli</taxon>
    </lineage>
</organism>
<evidence type="ECO:0000313" key="3">
    <source>
        <dbReference type="Proteomes" id="UP001524435"/>
    </source>
</evidence>
<dbReference type="Gene3D" id="3.40.630.10">
    <property type="entry name" value="Zn peptidases"/>
    <property type="match status" value="1"/>
</dbReference>
<keyword evidence="3" id="KW-1185">Reference proteome</keyword>
<evidence type="ECO:0000256" key="1">
    <source>
        <dbReference type="ARBA" id="ARBA00001947"/>
    </source>
</evidence>
<dbReference type="RefSeq" id="WP_256197338.1">
    <property type="nucleotide sequence ID" value="NZ_JANGCH010000002.1"/>
</dbReference>
<dbReference type="Pfam" id="PF01546">
    <property type="entry name" value="Peptidase_M20"/>
    <property type="match status" value="1"/>
</dbReference>
<name>A0ABT1SIE1_9FIRM</name>
<dbReference type="PIRSF" id="PIRSF010386">
    <property type="entry name" value="RocB"/>
    <property type="match status" value="1"/>
</dbReference>
<accession>A0ABT1SIE1</accession>
<dbReference type="InterPro" id="IPR002933">
    <property type="entry name" value="Peptidase_M20"/>
</dbReference>
<protein>
    <submittedName>
        <fullName evidence="2">M20/M25/M40 family metallo-hydrolase</fullName>
    </submittedName>
</protein>
<evidence type="ECO:0000313" key="2">
    <source>
        <dbReference type="EMBL" id="MCQ5121001.1"/>
    </source>
</evidence>
<dbReference type="SUPFAM" id="SSF53187">
    <property type="entry name" value="Zn-dependent exopeptidases"/>
    <property type="match status" value="1"/>
</dbReference>
<dbReference type="Proteomes" id="UP001524435">
    <property type="component" value="Unassembled WGS sequence"/>
</dbReference>
<proteinExistence type="predicted"/>
<comment type="caution">
    <text evidence="2">The sequence shown here is derived from an EMBL/GenBank/DDBJ whole genome shotgun (WGS) entry which is preliminary data.</text>
</comment>
<dbReference type="InterPro" id="IPR012166">
    <property type="entry name" value="Uncharacterised_RocB"/>
</dbReference>
<gene>
    <name evidence="2" type="ORF">NE663_01840</name>
</gene>
<reference evidence="2 3" key="1">
    <citation type="submission" date="2022-06" db="EMBL/GenBank/DDBJ databases">
        <title>Isolation of gut microbiota from human fecal samples.</title>
        <authorList>
            <person name="Pamer E.G."/>
            <person name="Barat B."/>
            <person name="Waligurski E."/>
            <person name="Medina S."/>
            <person name="Paddock L."/>
            <person name="Mostad J."/>
        </authorList>
    </citation>
    <scope>NUCLEOTIDE SEQUENCE [LARGE SCALE GENOMIC DNA]</scope>
    <source>
        <strain evidence="2 3">DFI.6.1</strain>
    </source>
</reference>